<dbReference type="GO" id="GO:0005829">
    <property type="term" value="C:cytosol"/>
    <property type="evidence" value="ECO:0007669"/>
    <property type="project" value="TreeGrafter"/>
</dbReference>
<dbReference type="Gene3D" id="1.10.287.1040">
    <property type="entry name" value="Exonuclease VII, small subunit"/>
    <property type="match status" value="1"/>
</dbReference>
<dbReference type="EC" id="3.1.11.6" evidence="6"/>
<evidence type="ECO:0000256" key="6">
    <source>
        <dbReference type="HAMAP-Rule" id="MF_00337"/>
    </source>
</evidence>
<dbReference type="GO" id="GO:0006308">
    <property type="term" value="P:DNA catabolic process"/>
    <property type="evidence" value="ECO:0007669"/>
    <property type="project" value="UniProtKB-UniRule"/>
</dbReference>
<evidence type="ECO:0000256" key="5">
    <source>
        <dbReference type="ARBA" id="ARBA00022839"/>
    </source>
</evidence>
<evidence type="ECO:0000256" key="7">
    <source>
        <dbReference type="SAM" id="Coils"/>
    </source>
</evidence>
<evidence type="ECO:0000313" key="9">
    <source>
        <dbReference type="Proteomes" id="UP001151071"/>
    </source>
</evidence>
<keyword evidence="2 6" id="KW-0963">Cytoplasm</keyword>
<keyword evidence="3 6" id="KW-0540">Nuclease</keyword>
<dbReference type="NCBIfam" id="NF002140">
    <property type="entry name" value="PRK00977.1-4"/>
    <property type="match status" value="1"/>
</dbReference>
<comment type="subunit">
    <text evidence="6">Heterooligomer composed of large and small subunits.</text>
</comment>
<dbReference type="PANTHER" id="PTHR34137">
    <property type="entry name" value="EXODEOXYRIBONUCLEASE 7 SMALL SUBUNIT"/>
    <property type="match status" value="1"/>
</dbReference>
<dbReference type="Pfam" id="PF02609">
    <property type="entry name" value="Exonuc_VII_S"/>
    <property type="match status" value="1"/>
</dbReference>
<comment type="caution">
    <text evidence="8">The sequence shown here is derived from an EMBL/GenBank/DDBJ whole genome shotgun (WGS) entry which is preliminary data.</text>
</comment>
<keyword evidence="4 6" id="KW-0378">Hydrolase</keyword>
<dbReference type="RefSeq" id="WP_029099475.1">
    <property type="nucleotide sequence ID" value="NZ_JAPYYP010000001.1"/>
</dbReference>
<dbReference type="InterPro" id="IPR003761">
    <property type="entry name" value="Exonuc_VII_S"/>
</dbReference>
<feature type="coiled-coil region" evidence="7">
    <location>
        <begin position="11"/>
        <end position="38"/>
    </location>
</feature>
<protein>
    <recommendedName>
        <fullName evidence="6">Exodeoxyribonuclease 7 small subunit</fullName>
        <ecNumber evidence="6">3.1.11.6</ecNumber>
    </recommendedName>
    <alternativeName>
        <fullName evidence="6">Exodeoxyribonuclease VII small subunit</fullName>
        <shortName evidence="6">Exonuclease VII small subunit</shortName>
    </alternativeName>
</protein>
<proteinExistence type="inferred from homology"/>
<dbReference type="AlphaFoldDB" id="A0A9X3Z1R7"/>
<evidence type="ECO:0000256" key="1">
    <source>
        <dbReference type="ARBA" id="ARBA00009998"/>
    </source>
</evidence>
<reference evidence="8" key="1">
    <citation type="submission" date="2022-12" db="EMBL/GenBank/DDBJ databases">
        <title>Draft genome sequence of the thermophilic strain Brevibacillus thermoruber HT42, isolated from Los Humeros, Puebla, Mexico, with biotechnological potential.</title>
        <authorList>
            <person name="Lara Sanchez J."/>
            <person name="Solis Palacios R."/>
            <person name="Bustos Baena A.S."/>
            <person name="Ruz Baez A.E."/>
            <person name="Espinosa Luna G."/>
            <person name="Oliart Ros R.M."/>
        </authorList>
    </citation>
    <scope>NUCLEOTIDE SEQUENCE</scope>
    <source>
        <strain evidence="8">HT42</strain>
    </source>
</reference>
<dbReference type="GO" id="GO:0008855">
    <property type="term" value="F:exodeoxyribonuclease VII activity"/>
    <property type="evidence" value="ECO:0007669"/>
    <property type="project" value="UniProtKB-UniRule"/>
</dbReference>
<dbReference type="HAMAP" id="MF_00337">
    <property type="entry name" value="Exonuc_7_S"/>
    <property type="match status" value="1"/>
</dbReference>
<evidence type="ECO:0000256" key="2">
    <source>
        <dbReference type="ARBA" id="ARBA00022490"/>
    </source>
</evidence>
<name>A0A9X3Z1R7_9BACL</name>
<gene>
    <name evidence="6" type="primary">xseB</name>
    <name evidence="8" type="ORF">O3V59_01340</name>
</gene>
<dbReference type="GO" id="GO:0009318">
    <property type="term" value="C:exodeoxyribonuclease VII complex"/>
    <property type="evidence" value="ECO:0007669"/>
    <property type="project" value="UniProtKB-UniRule"/>
</dbReference>
<keyword evidence="9" id="KW-1185">Reference proteome</keyword>
<evidence type="ECO:0000256" key="3">
    <source>
        <dbReference type="ARBA" id="ARBA00022722"/>
    </source>
</evidence>
<dbReference type="PANTHER" id="PTHR34137:SF1">
    <property type="entry name" value="EXODEOXYRIBONUCLEASE 7 SMALL SUBUNIT"/>
    <property type="match status" value="1"/>
</dbReference>
<evidence type="ECO:0000313" key="8">
    <source>
        <dbReference type="EMBL" id="MDA5106996.1"/>
    </source>
</evidence>
<comment type="similarity">
    <text evidence="1 6">Belongs to the XseB family.</text>
</comment>
<dbReference type="SUPFAM" id="SSF116842">
    <property type="entry name" value="XseB-like"/>
    <property type="match status" value="1"/>
</dbReference>
<comment type="subcellular location">
    <subcellularLocation>
        <location evidence="6">Cytoplasm</location>
    </subcellularLocation>
</comment>
<comment type="function">
    <text evidence="6">Bidirectionally degrades single-stranded DNA into large acid-insoluble oligonucleotides, which are then degraded further into small acid-soluble oligonucleotides.</text>
</comment>
<keyword evidence="5 6" id="KW-0269">Exonuclease</keyword>
<dbReference type="Proteomes" id="UP001151071">
    <property type="component" value="Unassembled WGS sequence"/>
</dbReference>
<evidence type="ECO:0000256" key="4">
    <source>
        <dbReference type="ARBA" id="ARBA00022801"/>
    </source>
</evidence>
<keyword evidence="7" id="KW-0175">Coiled coil</keyword>
<sequence>MARKKTDQETDMQFEEAMKRLEEVVRRLEEGDIALEEAIGLYQEGVTLSRICSQKLDAIEAKITQLVEEDGQWKQKPFHVEGEAQ</sequence>
<dbReference type="EMBL" id="JAPYYP010000001">
    <property type="protein sequence ID" value="MDA5106996.1"/>
    <property type="molecule type" value="Genomic_DNA"/>
</dbReference>
<organism evidence="8 9">
    <name type="scientific">Brevibacillus thermoruber</name>
    <dbReference type="NCBI Taxonomy" id="33942"/>
    <lineage>
        <taxon>Bacteria</taxon>
        <taxon>Bacillati</taxon>
        <taxon>Bacillota</taxon>
        <taxon>Bacilli</taxon>
        <taxon>Bacillales</taxon>
        <taxon>Paenibacillaceae</taxon>
        <taxon>Brevibacillus</taxon>
    </lineage>
</organism>
<dbReference type="InterPro" id="IPR037004">
    <property type="entry name" value="Exonuc_VII_ssu_sf"/>
</dbReference>
<accession>A0A9X3Z1R7</accession>
<dbReference type="NCBIfam" id="TIGR01280">
    <property type="entry name" value="xseB"/>
    <property type="match status" value="1"/>
</dbReference>
<comment type="catalytic activity">
    <reaction evidence="6">
        <text>Exonucleolytic cleavage in either 5'- to 3'- or 3'- to 5'-direction to yield nucleoside 5'-phosphates.</text>
        <dbReference type="EC" id="3.1.11.6"/>
    </reaction>
</comment>